<dbReference type="InterPro" id="IPR012902">
    <property type="entry name" value="N_methyl_site"/>
</dbReference>
<dbReference type="EMBL" id="PUHY01000015">
    <property type="protein sequence ID" value="PQO29683.1"/>
    <property type="molecule type" value="Genomic_DNA"/>
</dbReference>
<sequence length="312" mass="33308">MTSRIRTHHRGFTLVELLVVITIIGILASLALVGINIARIRVLNTAMKVEIDQIAQALEIYKDNHGAYPPDGNTTVASSVIASTATTRVTNFNRHMNKMFPQRNASADTPNAAAMANLGAQTNIVNPSPTSGTPYMIEDIDPSEMFVICLMGFSPNVEQPLTGTGERTPLFNFDQTRLVDPDGDGWWSYKAKYAEAEIVYFNAKTYELTGSTPTVASFTSSLASGVARPYGSATSAGAFQWAKPKGFQLITAGLDDSFGTYGAVGEVKIYSSGLGGSVSSGTTLTPINYGVDDFDNIVSFGQSSTLDADTDL</sequence>
<dbReference type="AlphaFoldDB" id="A0A2S8FBZ0"/>
<dbReference type="PRINTS" id="PR00813">
    <property type="entry name" value="BCTERIALGSPG"/>
</dbReference>
<keyword evidence="2" id="KW-1133">Transmembrane helix</keyword>
<dbReference type="Proteomes" id="UP000238322">
    <property type="component" value="Unassembled WGS sequence"/>
</dbReference>
<comment type="caution">
    <text evidence="3">The sequence shown here is derived from an EMBL/GenBank/DDBJ whole genome shotgun (WGS) entry which is preliminary data.</text>
</comment>
<dbReference type="RefSeq" id="WP_105332877.1">
    <property type="nucleotide sequence ID" value="NZ_PUHY01000015.1"/>
</dbReference>
<dbReference type="GO" id="GO:0015627">
    <property type="term" value="C:type II protein secretion system complex"/>
    <property type="evidence" value="ECO:0007669"/>
    <property type="project" value="InterPro"/>
</dbReference>
<dbReference type="OrthoDB" id="283383at2"/>
<proteinExistence type="predicted"/>
<dbReference type="GO" id="GO:0015628">
    <property type="term" value="P:protein secretion by the type II secretion system"/>
    <property type="evidence" value="ECO:0007669"/>
    <property type="project" value="InterPro"/>
</dbReference>
<dbReference type="SUPFAM" id="SSF54523">
    <property type="entry name" value="Pili subunits"/>
    <property type="match status" value="1"/>
</dbReference>
<organism evidence="3 4">
    <name type="scientific">Blastopirellula marina</name>
    <dbReference type="NCBI Taxonomy" id="124"/>
    <lineage>
        <taxon>Bacteria</taxon>
        <taxon>Pseudomonadati</taxon>
        <taxon>Planctomycetota</taxon>
        <taxon>Planctomycetia</taxon>
        <taxon>Pirellulales</taxon>
        <taxon>Pirellulaceae</taxon>
        <taxon>Blastopirellula</taxon>
    </lineage>
</organism>
<dbReference type="Pfam" id="PF07963">
    <property type="entry name" value="N_methyl"/>
    <property type="match status" value="1"/>
</dbReference>
<evidence type="ECO:0000256" key="1">
    <source>
        <dbReference type="ARBA" id="ARBA00022481"/>
    </source>
</evidence>
<evidence type="ECO:0000313" key="3">
    <source>
        <dbReference type="EMBL" id="PQO29683.1"/>
    </source>
</evidence>
<dbReference type="Gene3D" id="3.30.700.10">
    <property type="entry name" value="Glycoprotein, Type 4 Pilin"/>
    <property type="match status" value="1"/>
</dbReference>
<keyword evidence="2" id="KW-0812">Transmembrane</keyword>
<gene>
    <name evidence="3" type="ORF">C5Y83_26910</name>
</gene>
<name>A0A2S8FBZ0_9BACT</name>
<accession>A0A2S8FBZ0</accession>
<dbReference type="InterPro" id="IPR045584">
    <property type="entry name" value="Pilin-like"/>
</dbReference>
<protein>
    <recommendedName>
        <fullName evidence="5">Prepilin-type cleavage/methylation domain-containing protein</fullName>
    </recommendedName>
</protein>
<evidence type="ECO:0000313" key="4">
    <source>
        <dbReference type="Proteomes" id="UP000238322"/>
    </source>
</evidence>
<reference evidence="3 4" key="1">
    <citation type="submission" date="2018-02" db="EMBL/GenBank/DDBJ databases">
        <title>Comparative genomes isolates from brazilian mangrove.</title>
        <authorList>
            <person name="Araujo J.E."/>
            <person name="Taketani R.G."/>
            <person name="Silva M.C.P."/>
            <person name="Loureco M.V."/>
            <person name="Andreote F.D."/>
        </authorList>
    </citation>
    <scope>NUCLEOTIDE SEQUENCE [LARGE SCALE GENOMIC DNA]</scope>
    <source>
        <strain evidence="3 4">Hex-1 MGV</strain>
    </source>
</reference>
<feature type="transmembrane region" description="Helical" evidence="2">
    <location>
        <begin position="12"/>
        <end position="35"/>
    </location>
</feature>
<dbReference type="NCBIfam" id="TIGR02532">
    <property type="entry name" value="IV_pilin_GFxxxE"/>
    <property type="match status" value="1"/>
</dbReference>
<dbReference type="PANTHER" id="PTHR30093:SF2">
    <property type="entry name" value="TYPE II SECRETION SYSTEM PROTEIN H"/>
    <property type="match status" value="1"/>
</dbReference>
<keyword evidence="2" id="KW-0472">Membrane</keyword>
<keyword evidence="1" id="KW-0488">Methylation</keyword>
<evidence type="ECO:0000256" key="2">
    <source>
        <dbReference type="SAM" id="Phobius"/>
    </source>
</evidence>
<dbReference type="PANTHER" id="PTHR30093">
    <property type="entry name" value="GENERAL SECRETION PATHWAY PROTEIN G"/>
    <property type="match status" value="1"/>
</dbReference>
<dbReference type="PROSITE" id="PS00409">
    <property type="entry name" value="PROKAR_NTER_METHYL"/>
    <property type="match status" value="1"/>
</dbReference>
<evidence type="ECO:0008006" key="5">
    <source>
        <dbReference type="Google" id="ProtNLM"/>
    </source>
</evidence>
<dbReference type="InterPro" id="IPR000983">
    <property type="entry name" value="Bac_GSPG_pilin"/>
</dbReference>